<dbReference type="STRING" id="1001240.GY21_15335"/>
<name>A0A099J2C6_9MICO</name>
<dbReference type="Proteomes" id="UP000029864">
    <property type="component" value="Unassembled WGS sequence"/>
</dbReference>
<dbReference type="AlphaFoldDB" id="A0A099J2C6"/>
<evidence type="ECO:0008006" key="3">
    <source>
        <dbReference type="Google" id="ProtNLM"/>
    </source>
</evidence>
<evidence type="ECO:0000313" key="2">
    <source>
        <dbReference type="Proteomes" id="UP000029864"/>
    </source>
</evidence>
<reference evidence="1 2" key="1">
    <citation type="submission" date="2014-08" db="EMBL/GenBank/DDBJ databases">
        <authorList>
            <person name="Sisinthy S."/>
        </authorList>
    </citation>
    <scope>NUCLEOTIDE SEQUENCE [LARGE SCALE GENOMIC DNA]</scope>
    <source>
        <strain evidence="1 2">RuG17</strain>
    </source>
</reference>
<organism evidence="1 2">
    <name type="scientific">Cryobacterium roopkundense</name>
    <dbReference type="NCBI Taxonomy" id="1001240"/>
    <lineage>
        <taxon>Bacteria</taxon>
        <taxon>Bacillati</taxon>
        <taxon>Actinomycetota</taxon>
        <taxon>Actinomycetes</taxon>
        <taxon>Micrococcales</taxon>
        <taxon>Microbacteriaceae</taxon>
        <taxon>Cryobacterium</taxon>
    </lineage>
</organism>
<comment type="caution">
    <text evidence="1">The sequence shown here is derived from an EMBL/GenBank/DDBJ whole genome shotgun (WGS) entry which is preliminary data.</text>
</comment>
<proteinExistence type="predicted"/>
<protein>
    <recommendedName>
        <fullName evidence="3">RNA polymerase sigma-70 region 2 domain-containing protein</fullName>
    </recommendedName>
</protein>
<dbReference type="EMBL" id="JPXF01000072">
    <property type="protein sequence ID" value="KGJ72451.1"/>
    <property type="molecule type" value="Genomic_DNA"/>
</dbReference>
<dbReference type="Gene3D" id="1.10.1740.10">
    <property type="match status" value="1"/>
</dbReference>
<keyword evidence="2" id="KW-1185">Reference proteome</keyword>
<gene>
    <name evidence="1" type="ORF">GY21_15335</name>
</gene>
<sequence>MGHTVTAAETQPHAPGDGVGGHLLLERVAAGDALAFGNLYDAVVVETYAICLHNLANPSAADKAMVRTWIFIWSHAAALNDQSGSTQSIVLSTAWAVTSQHHTRPL</sequence>
<accession>A0A099J2C6</accession>
<evidence type="ECO:0000313" key="1">
    <source>
        <dbReference type="EMBL" id="KGJ72451.1"/>
    </source>
</evidence>